<dbReference type="GO" id="GO:0102193">
    <property type="term" value="F:protein-ribulosamine 3-kinase activity"/>
    <property type="evidence" value="ECO:0007669"/>
    <property type="project" value="UniProtKB-EC"/>
</dbReference>
<keyword evidence="3" id="KW-0808">Transferase</keyword>
<dbReference type="EMBL" id="MU004310">
    <property type="protein sequence ID" value="KAF2658979.1"/>
    <property type="molecule type" value="Genomic_DNA"/>
</dbReference>
<keyword evidence="5" id="KW-1185">Reference proteome</keyword>
<evidence type="ECO:0000313" key="5">
    <source>
        <dbReference type="Proteomes" id="UP000799324"/>
    </source>
</evidence>
<comment type="similarity">
    <text evidence="3">Belongs to the fructosamine kinase family.</text>
</comment>
<dbReference type="InterPro" id="IPR016477">
    <property type="entry name" value="Fructo-/Ketosamine-3-kinase"/>
</dbReference>
<dbReference type="PIRSF" id="PIRSF006221">
    <property type="entry name" value="Ketosamine-3-kinase"/>
    <property type="match status" value="1"/>
</dbReference>
<gene>
    <name evidence="4" type="ORF">K491DRAFT_702468</name>
</gene>
<evidence type="ECO:0000256" key="2">
    <source>
        <dbReference type="ARBA" id="ARBA00048655"/>
    </source>
</evidence>
<sequence length="337" mass="38060">MAMTRDFPLDQIVINQLPAGTIVHSCTHHGSAAWTNTARIETTLANGESKLYFLKCAEGDQGKAMLEGEFHSMCELYKISPDFVPRPYTWGKLSTSKPDSDQYYFLCDFIKLANQMPAADPFSLCTKLANLHQKSKSPTGKFGFHVNTCQGNLPQQTAWNESWMDFYIQLMKGAMQLNRDRNGPWKNLEQVVDRLITKVVPQLLGPLEANGKRVKPCLIHGDLWDQNIGTDVESSEVYVFDAAAYYAHNEMEIAMWRGKFNKMVASDIYTDTYLAIMGKSEPAEQFDDRGKLYSSYMLLHESACHHGSSFRRQCYETMNSLLAKYAPFGPGESGLPK</sequence>
<dbReference type="OrthoDB" id="5772781at2759"/>
<dbReference type="PANTHER" id="PTHR12149:SF8">
    <property type="entry name" value="PROTEIN-RIBULOSAMINE 3-KINASE"/>
    <property type="match status" value="1"/>
</dbReference>
<evidence type="ECO:0000256" key="1">
    <source>
        <dbReference type="ARBA" id="ARBA00011961"/>
    </source>
</evidence>
<dbReference type="EC" id="2.7.1.172" evidence="1"/>
<keyword evidence="3" id="KW-0418">Kinase</keyword>
<dbReference type="AlphaFoldDB" id="A0A6A6TG23"/>
<dbReference type="Proteomes" id="UP000799324">
    <property type="component" value="Unassembled WGS sequence"/>
</dbReference>
<dbReference type="Pfam" id="PF03881">
    <property type="entry name" value="Fructosamin_kin"/>
    <property type="match status" value="1"/>
</dbReference>
<organism evidence="4 5">
    <name type="scientific">Lophiostoma macrostomum CBS 122681</name>
    <dbReference type="NCBI Taxonomy" id="1314788"/>
    <lineage>
        <taxon>Eukaryota</taxon>
        <taxon>Fungi</taxon>
        <taxon>Dikarya</taxon>
        <taxon>Ascomycota</taxon>
        <taxon>Pezizomycotina</taxon>
        <taxon>Dothideomycetes</taxon>
        <taxon>Pleosporomycetidae</taxon>
        <taxon>Pleosporales</taxon>
        <taxon>Lophiostomataceae</taxon>
        <taxon>Lophiostoma</taxon>
    </lineage>
</organism>
<accession>A0A6A6TG23</accession>
<dbReference type="GO" id="GO:0016301">
    <property type="term" value="F:kinase activity"/>
    <property type="evidence" value="ECO:0007669"/>
    <property type="project" value="UniProtKB-UniRule"/>
</dbReference>
<name>A0A6A6TG23_9PLEO</name>
<evidence type="ECO:0000256" key="3">
    <source>
        <dbReference type="PIRNR" id="PIRNR006221"/>
    </source>
</evidence>
<dbReference type="PANTHER" id="PTHR12149">
    <property type="entry name" value="FRUCTOSAMINE 3 KINASE-RELATED PROTEIN"/>
    <property type="match status" value="1"/>
</dbReference>
<dbReference type="Gene3D" id="3.90.1200.10">
    <property type="match status" value="1"/>
</dbReference>
<proteinExistence type="inferred from homology"/>
<dbReference type="InterPro" id="IPR011009">
    <property type="entry name" value="Kinase-like_dom_sf"/>
</dbReference>
<evidence type="ECO:0000313" key="4">
    <source>
        <dbReference type="EMBL" id="KAF2658979.1"/>
    </source>
</evidence>
<dbReference type="SUPFAM" id="SSF56112">
    <property type="entry name" value="Protein kinase-like (PK-like)"/>
    <property type="match status" value="1"/>
</dbReference>
<protein>
    <recommendedName>
        <fullName evidence="1">protein-ribulosamine 3-kinase</fullName>
        <ecNumber evidence="1">2.7.1.172</ecNumber>
    </recommendedName>
</protein>
<comment type="catalytic activity">
    <reaction evidence="2">
        <text>N(6)-D-ribulosyl-L-lysyl-[protein] + ATP = N(6)-(3-O-phospho-D-ribulosyl)-L-lysyl-[protein] + ADP + H(+)</text>
        <dbReference type="Rhea" id="RHEA:48432"/>
        <dbReference type="Rhea" id="RHEA-COMP:12103"/>
        <dbReference type="Rhea" id="RHEA-COMP:12104"/>
        <dbReference type="ChEBI" id="CHEBI:15378"/>
        <dbReference type="ChEBI" id="CHEBI:30616"/>
        <dbReference type="ChEBI" id="CHEBI:90418"/>
        <dbReference type="ChEBI" id="CHEBI:90420"/>
        <dbReference type="ChEBI" id="CHEBI:456216"/>
        <dbReference type="EC" id="2.7.1.172"/>
    </reaction>
    <physiologicalReaction direction="left-to-right" evidence="2">
        <dbReference type="Rhea" id="RHEA:48433"/>
    </physiologicalReaction>
</comment>
<reference evidence="4" key="1">
    <citation type="journal article" date="2020" name="Stud. Mycol.">
        <title>101 Dothideomycetes genomes: a test case for predicting lifestyles and emergence of pathogens.</title>
        <authorList>
            <person name="Haridas S."/>
            <person name="Albert R."/>
            <person name="Binder M."/>
            <person name="Bloem J."/>
            <person name="Labutti K."/>
            <person name="Salamov A."/>
            <person name="Andreopoulos B."/>
            <person name="Baker S."/>
            <person name="Barry K."/>
            <person name="Bills G."/>
            <person name="Bluhm B."/>
            <person name="Cannon C."/>
            <person name="Castanera R."/>
            <person name="Culley D."/>
            <person name="Daum C."/>
            <person name="Ezra D."/>
            <person name="Gonzalez J."/>
            <person name="Henrissat B."/>
            <person name="Kuo A."/>
            <person name="Liang C."/>
            <person name="Lipzen A."/>
            <person name="Lutzoni F."/>
            <person name="Magnuson J."/>
            <person name="Mondo S."/>
            <person name="Nolan M."/>
            <person name="Ohm R."/>
            <person name="Pangilinan J."/>
            <person name="Park H.-J."/>
            <person name="Ramirez L."/>
            <person name="Alfaro M."/>
            <person name="Sun H."/>
            <person name="Tritt A."/>
            <person name="Yoshinaga Y."/>
            <person name="Zwiers L.-H."/>
            <person name="Turgeon B."/>
            <person name="Goodwin S."/>
            <person name="Spatafora J."/>
            <person name="Crous P."/>
            <person name="Grigoriev I."/>
        </authorList>
    </citation>
    <scope>NUCLEOTIDE SEQUENCE</scope>
    <source>
        <strain evidence="4">CBS 122681</strain>
    </source>
</reference>